<dbReference type="Gene3D" id="3.30.420.40">
    <property type="match status" value="2"/>
</dbReference>
<dbReference type="Proteomes" id="UP000223596">
    <property type="component" value="Unassembled WGS sequence"/>
</dbReference>
<evidence type="ECO:0000256" key="3">
    <source>
        <dbReference type="ARBA" id="ARBA00023004"/>
    </source>
</evidence>
<evidence type="ECO:0000256" key="2">
    <source>
        <dbReference type="ARBA" id="ARBA00022723"/>
    </source>
</evidence>
<evidence type="ECO:0000256" key="1">
    <source>
        <dbReference type="ARBA" id="ARBA00001966"/>
    </source>
</evidence>
<evidence type="ECO:0000313" key="6">
    <source>
        <dbReference type="EMBL" id="PFH01933.1"/>
    </source>
</evidence>
<reference evidence="6 7" key="1">
    <citation type="submission" date="2017-09" db="EMBL/GenBank/DDBJ databases">
        <title>Evaluation of Pacific Biosciences Sequencing Technology to Finishing C. thermocellum Genome Sequences.</title>
        <authorList>
            <person name="Brown S."/>
        </authorList>
    </citation>
    <scope>NUCLEOTIDE SEQUENCE [LARGE SCALE GENOMIC DNA]</scope>
    <source>
        <strain evidence="6 7">AD2</strain>
    </source>
</reference>
<accession>A0AB36TDQ9</accession>
<dbReference type="PANTHER" id="PTHR32329:SF5">
    <property type="entry name" value="ACTIVATOR OF 2-HYDROXYACYL-COA DEHYDRATASE"/>
    <property type="match status" value="1"/>
</dbReference>
<dbReference type="PANTHER" id="PTHR32329">
    <property type="entry name" value="BIFUNCTIONAL PROTEIN [INCLUDES 2-HYDROXYACYL-COA DEHYDRATASE (N-TER) AND ITS ACTIVATOR DOMAIN (C_TERM)-RELATED"/>
    <property type="match status" value="1"/>
</dbReference>
<dbReference type="GeneID" id="35804062"/>
<dbReference type="GO" id="GO:0046872">
    <property type="term" value="F:metal ion binding"/>
    <property type="evidence" value="ECO:0007669"/>
    <property type="project" value="UniProtKB-KW"/>
</dbReference>
<protein>
    <submittedName>
        <fullName evidence="6">CoA-substrate-specific enzyme activase</fullName>
    </submittedName>
</protein>
<comment type="cofactor">
    <cofactor evidence="1">
        <name>[4Fe-4S] cluster</name>
        <dbReference type="ChEBI" id="CHEBI:49883"/>
    </cofactor>
</comment>
<dbReference type="InterPro" id="IPR051805">
    <property type="entry name" value="Dehydratase_Activator_Redct"/>
</dbReference>
<dbReference type="AlphaFoldDB" id="A0AB36TDQ9"/>
<dbReference type="NCBIfam" id="TIGR00241">
    <property type="entry name" value="CoA_E_activ"/>
    <property type="match status" value="1"/>
</dbReference>
<dbReference type="GO" id="GO:0051536">
    <property type="term" value="F:iron-sulfur cluster binding"/>
    <property type="evidence" value="ECO:0007669"/>
    <property type="project" value="UniProtKB-KW"/>
</dbReference>
<dbReference type="CDD" id="cd24109">
    <property type="entry name" value="ASKHA_NBD_YjiL-like"/>
    <property type="match status" value="1"/>
</dbReference>
<sequence>MRVLGIDLGSRTVKLVVFEDGNFVNSMIYDTATFYRDFCSNVNQKINVDFEKLDIGYFDSVVSTGYGRNNVNVENATVILELKAHTYGAVWQTGLDDFTLLDIGGQDSKVISVRNGKMADMVLNDKCAASCGRYLENMANILGIGLEELAGYHENPVELNSTCAVFGESELIGKISEGYGIRELAAGVNYSLFKRIKPIIERFPHENLVVCGGVAQNKALLEFIKSELDFKRVVIPERPQLNGAIGCCAFRIEKMKLAK</sequence>
<keyword evidence="3" id="KW-0408">Iron</keyword>
<feature type="domain" description="ATPase BadF/BadG/BcrA/BcrD type" evidence="5">
    <location>
        <begin position="4"/>
        <end position="246"/>
    </location>
</feature>
<dbReference type="InterPro" id="IPR043129">
    <property type="entry name" value="ATPase_NBD"/>
</dbReference>
<evidence type="ECO:0000313" key="7">
    <source>
        <dbReference type="Proteomes" id="UP000223596"/>
    </source>
</evidence>
<dbReference type="EMBL" id="PDBW01000001">
    <property type="protein sequence ID" value="PFH01933.1"/>
    <property type="molecule type" value="Genomic_DNA"/>
</dbReference>
<keyword evidence="2" id="KW-0479">Metal-binding</keyword>
<proteinExistence type="predicted"/>
<keyword evidence="4" id="KW-0411">Iron-sulfur</keyword>
<dbReference type="InterPro" id="IPR002731">
    <property type="entry name" value="ATPase_BadF"/>
</dbReference>
<dbReference type="RefSeq" id="WP_003511607.1">
    <property type="nucleotide sequence ID" value="NZ_CP013828.1"/>
</dbReference>
<comment type="caution">
    <text evidence="6">The sequence shown here is derived from an EMBL/GenBank/DDBJ whole genome shotgun (WGS) entry which is preliminary data.</text>
</comment>
<gene>
    <name evidence="6" type="ORF">M972_11688</name>
</gene>
<evidence type="ECO:0000259" key="5">
    <source>
        <dbReference type="Pfam" id="PF01869"/>
    </source>
</evidence>
<evidence type="ECO:0000256" key="4">
    <source>
        <dbReference type="ARBA" id="ARBA00023014"/>
    </source>
</evidence>
<dbReference type="InterPro" id="IPR008275">
    <property type="entry name" value="CoA_E_activase_dom"/>
</dbReference>
<organism evidence="6 7">
    <name type="scientific">Acetivibrio thermocellus AD2</name>
    <dbReference type="NCBI Taxonomy" id="1138384"/>
    <lineage>
        <taxon>Bacteria</taxon>
        <taxon>Bacillati</taxon>
        <taxon>Bacillota</taxon>
        <taxon>Clostridia</taxon>
        <taxon>Eubacteriales</taxon>
        <taxon>Oscillospiraceae</taxon>
        <taxon>Acetivibrio</taxon>
    </lineage>
</organism>
<name>A0AB36TDQ9_ACETH</name>
<dbReference type="SUPFAM" id="SSF53067">
    <property type="entry name" value="Actin-like ATPase domain"/>
    <property type="match status" value="1"/>
</dbReference>
<dbReference type="Pfam" id="PF01869">
    <property type="entry name" value="BcrAD_BadFG"/>
    <property type="match status" value="1"/>
</dbReference>